<evidence type="ECO:0000313" key="3">
    <source>
        <dbReference type="EMBL" id="JAT91464.1"/>
    </source>
</evidence>
<dbReference type="EMBL" id="GFAC01007724">
    <property type="protein sequence ID" value="JAT91464.1"/>
    <property type="molecule type" value="mRNA"/>
</dbReference>
<proteinExistence type="evidence at transcript level"/>
<feature type="non-terminal residue" evidence="3">
    <location>
        <position position="1"/>
    </location>
</feature>
<dbReference type="SUPFAM" id="SSF57567">
    <property type="entry name" value="Serine protease inhibitors"/>
    <property type="match status" value="1"/>
</dbReference>
<sequence length="125" mass="13818">TPACFLVISVLCAVVLVASGQYGPNEFGPLMGGPRLPNYFRPPQRRCRHGEVYSSCAPGSCAERTCSQVGQPRPFACTLECRIGCFCRRHLYRDSRGRCVTARKCKKGRPFPVPLERPGMSVLPE</sequence>
<feature type="signal peptide" evidence="1">
    <location>
        <begin position="1"/>
        <end position="20"/>
    </location>
</feature>
<dbReference type="Pfam" id="PF01826">
    <property type="entry name" value="TIL"/>
    <property type="match status" value="1"/>
</dbReference>
<evidence type="ECO:0000256" key="1">
    <source>
        <dbReference type="SAM" id="SignalP"/>
    </source>
</evidence>
<evidence type="ECO:0000259" key="2">
    <source>
        <dbReference type="Pfam" id="PF01826"/>
    </source>
</evidence>
<feature type="domain" description="TIL" evidence="2">
    <location>
        <begin position="47"/>
        <end position="105"/>
    </location>
</feature>
<accession>A0A1E1WWV9</accession>
<keyword evidence="1" id="KW-0732">Signal</keyword>
<dbReference type="Gene3D" id="2.10.25.10">
    <property type="entry name" value="Laminin"/>
    <property type="match status" value="1"/>
</dbReference>
<dbReference type="InterPro" id="IPR002919">
    <property type="entry name" value="TIL_dom"/>
</dbReference>
<protein>
    <submittedName>
        <fullName evidence="3">Putative inducible metalloproteinase</fullName>
    </submittedName>
</protein>
<feature type="chain" id="PRO_5009115694" evidence="1">
    <location>
        <begin position="21"/>
        <end position="125"/>
    </location>
</feature>
<dbReference type="InterPro" id="IPR036084">
    <property type="entry name" value="Ser_inhib-like_sf"/>
</dbReference>
<dbReference type="AlphaFoldDB" id="A0A1E1WWV9"/>
<organism evidence="3">
    <name type="scientific">Amblyomma aureolatum</name>
    <dbReference type="NCBI Taxonomy" id="187763"/>
    <lineage>
        <taxon>Eukaryota</taxon>
        <taxon>Metazoa</taxon>
        <taxon>Ecdysozoa</taxon>
        <taxon>Arthropoda</taxon>
        <taxon>Chelicerata</taxon>
        <taxon>Arachnida</taxon>
        <taxon>Acari</taxon>
        <taxon>Parasitiformes</taxon>
        <taxon>Ixodida</taxon>
        <taxon>Ixodoidea</taxon>
        <taxon>Ixodidae</taxon>
        <taxon>Amblyomminae</taxon>
        <taxon>Amblyomma</taxon>
    </lineage>
</organism>
<dbReference type="CDD" id="cd19941">
    <property type="entry name" value="TIL"/>
    <property type="match status" value="1"/>
</dbReference>
<name>A0A1E1WWV9_9ACAR</name>
<reference evidence="3" key="1">
    <citation type="journal article" date="2017" name="Front. Cell. Infect. Microbiol.">
        <title>The Distinct Transcriptional Response of the Midgut of Amblyomma sculptum and Amblyomma aureolatum Ticks to Rickettsia rickettsii Correlates to Their Differences in Susceptibility to Infection.</title>
        <authorList>
            <person name="Martins L.A."/>
            <person name="Galletti M.F.B.M."/>
            <person name="Ribeiro J.M."/>
            <person name="Fujita A."/>
            <person name="Costa F.B."/>
            <person name="Labruna M.B."/>
            <person name="Daffre S."/>
            <person name="Fogaca A.C."/>
        </authorList>
    </citation>
    <scope>NUCLEOTIDE SEQUENCE</scope>
</reference>